<feature type="domain" description="FHA" evidence="4">
    <location>
        <begin position="45"/>
        <end position="94"/>
    </location>
</feature>
<gene>
    <name evidence="5" type="ORF">Prum_091380</name>
</gene>
<keyword evidence="1" id="KW-0597">Phosphoprotein</keyword>
<dbReference type="RefSeq" id="WP_218577647.1">
    <property type="nucleotide sequence ID" value="NZ_BAABJB010000048.1"/>
</dbReference>
<organism evidence="5 6">
    <name type="scientific">Phytohabitans rumicis</name>
    <dbReference type="NCBI Taxonomy" id="1076125"/>
    <lineage>
        <taxon>Bacteria</taxon>
        <taxon>Bacillati</taxon>
        <taxon>Actinomycetota</taxon>
        <taxon>Actinomycetes</taxon>
        <taxon>Micromonosporales</taxon>
        <taxon>Micromonosporaceae</taxon>
    </lineage>
</organism>
<feature type="region of interest" description="Disordered" evidence="2">
    <location>
        <begin position="82"/>
        <end position="101"/>
    </location>
</feature>
<evidence type="ECO:0000256" key="3">
    <source>
        <dbReference type="SAM" id="Phobius"/>
    </source>
</evidence>
<comment type="caution">
    <text evidence="5">The sequence shown here is derived from an EMBL/GenBank/DDBJ whole genome shotgun (WGS) entry which is preliminary data.</text>
</comment>
<protein>
    <recommendedName>
        <fullName evidence="4">FHA domain-containing protein</fullName>
    </recommendedName>
</protein>
<reference evidence="5 6" key="2">
    <citation type="submission" date="2020-03" db="EMBL/GenBank/DDBJ databases">
        <authorList>
            <person name="Ichikawa N."/>
            <person name="Kimura A."/>
            <person name="Kitahashi Y."/>
            <person name="Uohara A."/>
        </authorList>
    </citation>
    <scope>NUCLEOTIDE SEQUENCE [LARGE SCALE GENOMIC DNA]</scope>
    <source>
        <strain evidence="5 6">NBRC 108638</strain>
    </source>
</reference>
<name>A0A6V8LMU9_9ACTN</name>
<dbReference type="PANTHER" id="PTHR23308">
    <property type="entry name" value="NUCLEAR INHIBITOR OF PROTEIN PHOSPHATASE-1"/>
    <property type="match status" value="1"/>
</dbReference>
<evidence type="ECO:0000313" key="5">
    <source>
        <dbReference type="EMBL" id="GFJ95496.1"/>
    </source>
</evidence>
<accession>A0A6V8LMU9</accession>
<feature type="region of interest" description="Disordered" evidence="2">
    <location>
        <begin position="371"/>
        <end position="394"/>
    </location>
</feature>
<feature type="region of interest" description="Disordered" evidence="2">
    <location>
        <begin position="121"/>
        <end position="148"/>
    </location>
</feature>
<dbReference type="Gene3D" id="2.60.200.20">
    <property type="match status" value="1"/>
</dbReference>
<dbReference type="InterPro" id="IPR050923">
    <property type="entry name" value="Cell_Proc_Reg/RNA_Proc"/>
</dbReference>
<dbReference type="CDD" id="cd00060">
    <property type="entry name" value="FHA"/>
    <property type="match status" value="1"/>
</dbReference>
<feature type="transmembrane region" description="Helical" evidence="3">
    <location>
        <begin position="189"/>
        <end position="207"/>
    </location>
</feature>
<keyword evidence="3" id="KW-1133">Transmembrane helix</keyword>
<dbReference type="GO" id="GO:0005975">
    <property type="term" value="P:carbohydrate metabolic process"/>
    <property type="evidence" value="ECO:0007669"/>
    <property type="project" value="UniProtKB-ARBA"/>
</dbReference>
<dbReference type="SMART" id="SM00240">
    <property type="entry name" value="FHA"/>
    <property type="match status" value="1"/>
</dbReference>
<dbReference type="SUPFAM" id="SSF49879">
    <property type="entry name" value="SMAD/FHA domain"/>
    <property type="match status" value="1"/>
</dbReference>
<dbReference type="InterPro" id="IPR013783">
    <property type="entry name" value="Ig-like_fold"/>
</dbReference>
<keyword evidence="3" id="KW-0472">Membrane</keyword>
<feature type="transmembrane region" description="Helical" evidence="3">
    <location>
        <begin position="219"/>
        <end position="239"/>
    </location>
</feature>
<evidence type="ECO:0000256" key="1">
    <source>
        <dbReference type="ARBA" id="ARBA00022553"/>
    </source>
</evidence>
<dbReference type="PROSITE" id="PS50006">
    <property type="entry name" value="FHA_DOMAIN"/>
    <property type="match status" value="1"/>
</dbReference>
<feature type="transmembrane region" description="Helical" evidence="3">
    <location>
        <begin position="159"/>
        <end position="183"/>
    </location>
</feature>
<dbReference type="Proteomes" id="UP000482960">
    <property type="component" value="Unassembled WGS sequence"/>
</dbReference>
<sequence>MPADRWGRPNRPSADTALLRPAAMLVITTPPAQAGRSVAVGPEGVVLGRDAACDLALSSEHVSRRHAAVRAGAGGYLIEDLGSSNGTSRNDEPVVAPTPLRDGDRLRLADVEIEFSLTVPWDAPPRRSEPTTGEPWRPDEPTQLAPVSRQSLRQELREAPGFSASALLLAVAGSVVGATLSGAAGTGPWGSLAAAAIGPVVSSAFSTKRAGEKGRVRRAAILILSATALAVTWAGISLAEQATGKPVLPGTAEREHTFPGSAVIGGGGGTTASSLTVTDGLAVTATNSVDCGTTAVGATVHCAPAVEVRSTGTERLHITGVDVTGDGGDFSADDGCADRWLNTGETCEMTVAFTPSQAGKRTATLVIHQNLPAPDTGTPVALSGTGEGEAPPQDSCVDGYVWREAVSDDLVCVTPQTRAQAQQDNALAQSRRSPDGGPYGADTCLDGYVWREAVPGDLVCVTPDTRAQTQQDNALAESRRAG</sequence>
<evidence type="ECO:0000256" key="2">
    <source>
        <dbReference type="SAM" id="MobiDB-lite"/>
    </source>
</evidence>
<dbReference type="AlphaFoldDB" id="A0A6V8LMU9"/>
<proteinExistence type="predicted"/>
<dbReference type="Pfam" id="PF00498">
    <property type="entry name" value="FHA"/>
    <property type="match status" value="1"/>
</dbReference>
<reference evidence="5 6" key="1">
    <citation type="submission" date="2020-03" db="EMBL/GenBank/DDBJ databases">
        <title>Whole genome shotgun sequence of Phytohabitans rumicis NBRC 108638.</title>
        <authorList>
            <person name="Komaki H."/>
            <person name="Tamura T."/>
        </authorList>
    </citation>
    <scope>NUCLEOTIDE SEQUENCE [LARGE SCALE GENOMIC DNA]</scope>
    <source>
        <strain evidence="5 6">NBRC 108638</strain>
    </source>
</reference>
<evidence type="ECO:0000313" key="6">
    <source>
        <dbReference type="Proteomes" id="UP000482960"/>
    </source>
</evidence>
<keyword evidence="6" id="KW-1185">Reference proteome</keyword>
<dbReference type="InterPro" id="IPR000253">
    <property type="entry name" value="FHA_dom"/>
</dbReference>
<dbReference type="InterPro" id="IPR008984">
    <property type="entry name" value="SMAD_FHA_dom_sf"/>
</dbReference>
<dbReference type="EMBL" id="BLPG01000001">
    <property type="protein sequence ID" value="GFJ95496.1"/>
    <property type="molecule type" value="Genomic_DNA"/>
</dbReference>
<dbReference type="Gene3D" id="2.60.40.10">
    <property type="entry name" value="Immunoglobulins"/>
    <property type="match status" value="1"/>
</dbReference>
<evidence type="ECO:0000259" key="4">
    <source>
        <dbReference type="PROSITE" id="PS50006"/>
    </source>
</evidence>
<keyword evidence="3" id="KW-0812">Transmembrane</keyword>